<evidence type="ECO:0000313" key="4">
    <source>
        <dbReference type="Proteomes" id="UP000325313"/>
    </source>
</evidence>
<gene>
    <name evidence="1" type="ORF">PGT21_019108</name>
    <name evidence="2" type="ORF">PGTUg99_014629</name>
</gene>
<evidence type="ECO:0000313" key="2">
    <source>
        <dbReference type="EMBL" id="KAA1125880.1"/>
    </source>
</evidence>
<organism evidence="2 4">
    <name type="scientific">Puccinia graminis f. sp. tritici</name>
    <dbReference type="NCBI Taxonomy" id="56615"/>
    <lineage>
        <taxon>Eukaryota</taxon>
        <taxon>Fungi</taxon>
        <taxon>Dikarya</taxon>
        <taxon>Basidiomycota</taxon>
        <taxon>Pucciniomycotina</taxon>
        <taxon>Pucciniomycetes</taxon>
        <taxon>Pucciniales</taxon>
        <taxon>Pucciniaceae</taxon>
        <taxon>Puccinia</taxon>
    </lineage>
</organism>
<reference evidence="3 4" key="1">
    <citation type="submission" date="2019-05" db="EMBL/GenBank/DDBJ databases">
        <title>Emergence of the Ug99 lineage of the wheat stem rust pathogen through somatic hybridization.</title>
        <authorList>
            <person name="Li F."/>
            <person name="Upadhyaya N.M."/>
            <person name="Sperschneider J."/>
            <person name="Matny O."/>
            <person name="Nguyen-Phuc H."/>
            <person name="Mago R."/>
            <person name="Raley C."/>
            <person name="Miller M.E."/>
            <person name="Silverstein K.A.T."/>
            <person name="Henningsen E."/>
            <person name="Hirsch C.D."/>
            <person name="Visser B."/>
            <person name="Pretorius Z.A."/>
            <person name="Steffenson B.J."/>
            <person name="Schwessinger B."/>
            <person name="Dodds P.N."/>
            <person name="Figueroa M."/>
        </authorList>
    </citation>
    <scope>NUCLEOTIDE SEQUENCE [LARGE SCALE GENOMIC DNA]</scope>
    <source>
        <strain evidence="1">21-0</strain>
        <strain evidence="2 4">Ug99</strain>
    </source>
</reference>
<accession>A0A5B0RJB5</accession>
<dbReference type="Proteomes" id="UP000325313">
    <property type="component" value="Unassembled WGS sequence"/>
</dbReference>
<name>A0A5B0RJB5_PUCGR</name>
<keyword evidence="3" id="KW-1185">Reference proteome</keyword>
<dbReference type="AlphaFoldDB" id="A0A5B0RJB5"/>
<dbReference type="EMBL" id="VSWC01000170">
    <property type="protein sequence ID" value="KAA1071778.1"/>
    <property type="molecule type" value="Genomic_DNA"/>
</dbReference>
<proteinExistence type="predicted"/>
<dbReference type="EMBL" id="VDEP01000174">
    <property type="protein sequence ID" value="KAA1125880.1"/>
    <property type="molecule type" value="Genomic_DNA"/>
</dbReference>
<dbReference type="Proteomes" id="UP000324748">
    <property type="component" value="Unassembled WGS sequence"/>
</dbReference>
<sequence length="107" mass="12038">MRLDIKEPLKNSPLKASGDVCVMAHSARVDRVLNPVRDFIISLIIGVFYIHPPNYPTQTSYYLRASISLTSSQLNFSSLFSVTTNVTAALDKQTRMIHRASNKDRAR</sequence>
<evidence type="ECO:0000313" key="1">
    <source>
        <dbReference type="EMBL" id="KAA1071778.1"/>
    </source>
</evidence>
<protein>
    <submittedName>
        <fullName evidence="2">Uncharacterized protein</fullName>
    </submittedName>
</protein>
<comment type="caution">
    <text evidence="2">The sequence shown here is derived from an EMBL/GenBank/DDBJ whole genome shotgun (WGS) entry which is preliminary data.</text>
</comment>
<evidence type="ECO:0000313" key="3">
    <source>
        <dbReference type="Proteomes" id="UP000324748"/>
    </source>
</evidence>